<dbReference type="OrthoDB" id="6439153at2759"/>
<sequence>MDILEDSRTYVERWALGIKPDSKSEFIRTSCKNFLRFFNFSFCSERTLGDNLKIILESYGVDKYIPFLPTAIEMIIGVSGTSDIIRTFVKPCCYLLPQLIKFIT</sequence>
<dbReference type="EMBL" id="BMAW01079525">
    <property type="protein sequence ID" value="GFU15611.1"/>
    <property type="molecule type" value="Genomic_DNA"/>
</dbReference>
<comment type="caution">
    <text evidence="1">The sequence shown here is derived from an EMBL/GenBank/DDBJ whole genome shotgun (WGS) entry which is preliminary data.</text>
</comment>
<organism evidence="1 2">
    <name type="scientific">Nephila pilipes</name>
    <name type="common">Giant wood spider</name>
    <name type="synonym">Nephila maculata</name>
    <dbReference type="NCBI Taxonomy" id="299642"/>
    <lineage>
        <taxon>Eukaryota</taxon>
        <taxon>Metazoa</taxon>
        <taxon>Ecdysozoa</taxon>
        <taxon>Arthropoda</taxon>
        <taxon>Chelicerata</taxon>
        <taxon>Arachnida</taxon>
        <taxon>Araneae</taxon>
        <taxon>Araneomorphae</taxon>
        <taxon>Entelegynae</taxon>
        <taxon>Araneoidea</taxon>
        <taxon>Nephilidae</taxon>
        <taxon>Nephila</taxon>
    </lineage>
</organism>
<reference evidence="1" key="1">
    <citation type="submission" date="2020-08" db="EMBL/GenBank/DDBJ databases">
        <title>Multicomponent nature underlies the extraordinary mechanical properties of spider dragline silk.</title>
        <authorList>
            <person name="Kono N."/>
            <person name="Nakamura H."/>
            <person name="Mori M."/>
            <person name="Yoshida Y."/>
            <person name="Ohtoshi R."/>
            <person name="Malay A.D."/>
            <person name="Moran D.A.P."/>
            <person name="Tomita M."/>
            <person name="Numata K."/>
            <person name="Arakawa K."/>
        </authorList>
    </citation>
    <scope>NUCLEOTIDE SEQUENCE</scope>
</reference>
<accession>A0A8X6QF97</accession>
<protein>
    <submittedName>
        <fullName evidence="1">Uncharacterized protein</fullName>
    </submittedName>
</protein>
<dbReference type="Proteomes" id="UP000887013">
    <property type="component" value="Unassembled WGS sequence"/>
</dbReference>
<evidence type="ECO:0000313" key="2">
    <source>
        <dbReference type="Proteomes" id="UP000887013"/>
    </source>
</evidence>
<keyword evidence="2" id="KW-1185">Reference proteome</keyword>
<evidence type="ECO:0000313" key="1">
    <source>
        <dbReference type="EMBL" id="GFU15611.1"/>
    </source>
</evidence>
<name>A0A8X6QF97_NEPPI</name>
<dbReference type="AlphaFoldDB" id="A0A8X6QF97"/>
<proteinExistence type="predicted"/>
<gene>
    <name evidence="1" type="ORF">NPIL_2511</name>
</gene>